<dbReference type="EMBL" id="GBRH01282157">
    <property type="protein sequence ID" value="JAD15738.1"/>
    <property type="molecule type" value="Transcribed_RNA"/>
</dbReference>
<keyword evidence="1" id="KW-1133">Transmembrane helix</keyword>
<evidence type="ECO:0000313" key="2">
    <source>
        <dbReference type="EMBL" id="JAD15738.1"/>
    </source>
</evidence>
<proteinExistence type="predicted"/>
<name>A0A0A8XSJ3_ARUDO</name>
<reference evidence="2" key="2">
    <citation type="journal article" date="2015" name="Data Brief">
        <title>Shoot transcriptome of the giant reed, Arundo donax.</title>
        <authorList>
            <person name="Barrero R.A."/>
            <person name="Guerrero F.D."/>
            <person name="Moolhuijzen P."/>
            <person name="Goolsby J.A."/>
            <person name="Tidwell J."/>
            <person name="Bellgard S.E."/>
            <person name="Bellgard M.I."/>
        </authorList>
    </citation>
    <scope>NUCLEOTIDE SEQUENCE</scope>
    <source>
        <tissue evidence="2">Shoot tissue taken approximately 20 cm above the soil surface</tissue>
    </source>
</reference>
<protein>
    <submittedName>
        <fullName evidence="2">Uncharacterized protein</fullName>
    </submittedName>
</protein>
<dbReference type="AlphaFoldDB" id="A0A0A8XSJ3"/>
<organism evidence="2">
    <name type="scientific">Arundo donax</name>
    <name type="common">Giant reed</name>
    <name type="synonym">Donax arundinaceus</name>
    <dbReference type="NCBI Taxonomy" id="35708"/>
    <lineage>
        <taxon>Eukaryota</taxon>
        <taxon>Viridiplantae</taxon>
        <taxon>Streptophyta</taxon>
        <taxon>Embryophyta</taxon>
        <taxon>Tracheophyta</taxon>
        <taxon>Spermatophyta</taxon>
        <taxon>Magnoliopsida</taxon>
        <taxon>Liliopsida</taxon>
        <taxon>Poales</taxon>
        <taxon>Poaceae</taxon>
        <taxon>PACMAD clade</taxon>
        <taxon>Arundinoideae</taxon>
        <taxon>Arundineae</taxon>
        <taxon>Arundo</taxon>
    </lineage>
</organism>
<keyword evidence="1" id="KW-0472">Membrane</keyword>
<accession>A0A0A8XSJ3</accession>
<keyword evidence="1" id="KW-0812">Transmembrane</keyword>
<feature type="transmembrane region" description="Helical" evidence="1">
    <location>
        <begin position="12"/>
        <end position="35"/>
    </location>
</feature>
<evidence type="ECO:0000256" key="1">
    <source>
        <dbReference type="SAM" id="Phobius"/>
    </source>
</evidence>
<reference evidence="2" key="1">
    <citation type="submission" date="2014-09" db="EMBL/GenBank/DDBJ databases">
        <authorList>
            <person name="Magalhaes I.L.F."/>
            <person name="Oliveira U."/>
            <person name="Santos F.R."/>
            <person name="Vidigal T.H.D.A."/>
            <person name="Brescovit A.D."/>
            <person name="Santos A.J."/>
        </authorList>
    </citation>
    <scope>NUCLEOTIDE SEQUENCE</scope>
    <source>
        <tissue evidence="2">Shoot tissue taken approximately 20 cm above the soil surface</tissue>
    </source>
</reference>
<sequence length="68" mass="8082">MSSTVPVSKHIYSFVLECYLLAFISHRFVIDFVLLRFNHELSPSRLFILHFCSDLYDKKWHLDFVCVG</sequence>